<evidence type="ECO:0000313" key="3">
    <source>
        <dbReference type="Proteomes" id="UP001431209"/>
    </source>
</evidence>
<accession>A0AAW2Z2H6</accession>
<protein>
    <submittedName>
        <fullName evidence="2">Uncharacterized protein</fullName>
    </submittedName>
</protein>
<name>A0AAW2Z2H6_9EUKA</name>
<dbReference type="Proteomes" id="UP001431209">
    <property type="component" value="Unassembled WGS sequence"/>
</dbReference>
<reference evidence="2 3" key="1">
    <citation type="submission" date="2024-03" db="EMBL/GenBank/DDBJ databases">
        <title>The Acrasis kona genome and developmental transcriptomes reveal deep origins of eukaryotic multicellular pathways.</title>
        <authorList>
            <person name="Sheikh S."/>
            <person name="Fu C.-J."/>
            <person name="Brown M.W."/>
            <person name="Baldauf S.L."/>
        </authorList>
    </citation>
    <scope>NUCLEOTIDE SEQUENCE [LARGE SCALE GENOMIC DNA]</scope>
    <source>
        <strain evidence="2 3">ATCC MYA-3509</strain>
    </source>
</reference>
<gene>
    <name evidence="2" type="ORF">AKO1_011447</name>
</gene>
<proteinExistence type="predicted"/>
<dbReference type="EMBL" id="JAOPGA020000972">
    <property type="protein sequence ID" value="KAL0483609.1"/>
    <property type="molecule type" value="Genomic_DNA"/>
</dbReference>
<sequence>MNTIHTLRRCTSTMRVFIKSTNIVPNRSLHTTQVYRQHAEQVAIDPKGKTTSQLQKLYWEAFKPTVLNICLEDGYTPYDPYNLILGKPELREKMLKAASFRFGREIPSSHTSSILTVKQLISWHASHASPHKAPSAFYVPQEVSNFIANNSDKRKEEVERREKNKKENMLKAIGAKRFKLHFGNAFSKDEVKAAIKILEKREAEEKQKLQQVKEDQ</sequence>
<evidence type="ECO:0000256" key="1">
    <source>
        <dbReference type="SAM" id="Coils"/>
    </source>
</evidence>
<dbReference type="AlphaFoldDB" id="A0AAW2Z2H6"/>
<evidence type="ECO:0000313" key="2">
    <source>
        <dbReference type="EMBL" id="KAL0483609.1"/>
    </source>
</evidence>
<feature type="coiled-coil region" evidence="1">
    <location>
        <begin position="148"/>
        <end position="215"/>
    </location>
</feature>
<organism evidence="2 3">
    <name type="scientific">Acrasis kona</name>
    <dbReference type="NCBI Taxonomy" id="1008807"/>
    <lineage>
        <taxon>Eukaryota</taxon>
        <taxon>Discoba</taxon>
        <taxon>Heterolobosea</taxon>
        <taxon>Tetramitia</taxon>
        <taxon>Eutetramitia</taxon>
        <taxon>Acrasidae</taxon>
        <taxon>Acrasis</taxon>
    </lineage>
</organism>
<keyword evidence="3" id="KW-1185">Reference proteome</keyword>
<keyword evidence="1" id="KW-0175">Coiled coil</keyword>
<comment type="caution">
    <text evidence="2">The sequence shown here is derived from an EMBL/GenBank/DDBJ whole genome shotgun (WGS) entry which is preliminary data.</text>
</comment>